<comment type="caution">
    <text evidence="3">The sequence shown here is derived from an EMBL/GenBank/DDBJ whole genome shotgun (WGS) entry which is preliminary data.</text>
</comment>
<dbReference type="RefSeq" id="WP_098344228.1">
    <property type="nucleotide sequence ID" value="NZ_NTRR01000102.1"/>
</dbReference>
<sequence length="1380" mass="153554">MRTPSGTLHVVDFKKSQIVSAIQPKDYRDDKRHWEIKNNIDKLEFRVFENSDHTATLIQQNLVLKEVRGGRIVPYVITEAEKDSDDKSLVVYASGEWIQLAKAEIIEPQKIESKTLKQCVEIALKGTKWEIGKTEHDGSHSITIDEFTNPLDLLKKIAASFELEIQYRAEVVGSQIVVRYVDMVKKRGRDTRKEVTVGKDLLGIKRIENSQNICTALLGFVKKENGEFITISSINNGVPYLVDDAAYQRWNENGKHKFAFYTPQTDDQNMSPERLLTLMKTEMGKLVNASVSYEVDAQNIARIPGLSHEEINEGDTIRIIDEGFTPKLYLEARAIAGDESFKNPKQDKYMFGDYREIVDQNDELRRLYQKILSSLYDKVPQELFDQLKDKVTEQNQDIIDAKDKADQAQKESQEAKDLAEATVEYVEQNLVDIIESATPPTANLKPNKTLWRDISGGKPGVLKIWTGTTWEPVVPDTGPLKQSINDAQKDIETTKTELNQKVQEAQNQATGQFNEVKEGLQGVSRTISDVQNEQGNINKKVTGIEQTSDGFKTSIESLTKKDGEISNKLNTVESTVEGTKKTISDVRQTTDEFTKKTTEIEKSVDGVKTTISNVQKDQGTMQSTLNQVKQTTDLNSQSIKTISQTQGKHGEIIQQNTSDITQLNNQIKSKVSDTQMQEYVGGLGSTNILFNTAFEDRIVDASTGVITSRTPSIAKWSIWANGTNFKVVPESARNYDGLNSVKLETTGLTATTPASFYQSAPSQANSGDYVFSAWFYTDNKALLEDGAYMEVSYYNGGTWVASKAVQLLPLLVNNSWVFVSATLPAPATGHTAVRGNVAVKRNGRLWMSQPQLQKGKTPSTFMENPKDYANYDQLVGEIAKKVATSDFNSKVSTLETSINQQSNRIDLKAEKTDVYTKTEANGQFGSKSIVDSHSSKLSLMSDEINLRVKSNEISSTINQTAQSVLIQASKIYLDGYIEAKHLKAQTLQGVTIQTAPQGSGADQIRLNAQNMTLYGSSQARGYFGFINRSDSNIQSALILGNDYASSGTLNGSLVLDQTTISGNQWTNSVASIGVATGRSGNDILKSSYINFYRYDGGMELKSQGEFKIVNDNGNVSLNANATGSTTGFIYLRANKDINLTALRGYINLYTTDNTSYPTIQIKDTVPTYGGDIDFIFANQIMMRISRNFINDGIKVMNGSGSSWANMKVGVLRTMGNIGCDADVYAKNFINTSTRKVKTNIEDLPFSALKKVNSVRIKQYNLISDVEKYNAGEIDVLPINYGMIAEDTDGVFTTREKDAVSLYGSVSITMQAVQELDWKIDNMQCDMGMLKQELEAEKRETVYIENQLSELKVLVNNQEDRIAKLEELLLQQLINKNPEQP</sequence>
<feature type="coiled-coil region" evidence="1">
    <location>
        <begin position="384"/>
        <end position="421"/>
    </location>
</feature>
<name>A0A2A8ZQ52_BACCE</name>
<dbReference type="SUPFAM" id="SSF57997">
    <property type="entry name" value="Tropomyosin"/>
    <property type="match status" value="1"/>
</dbReference>
<dbReference type="Pfam" id="PF13884">
    <property type="entry name" value="Peptidase_S74"/>
    <property type="match status" value="1"/>
</dbReference>
<evidence type="ECO:0000256" key="1">
    <source>
        <dbReference type="SAM" id="Coils"/>
    </source>
</evidence>
<dbReference type="NCBIfam" id="TIGR01665">
    <property type="entry name" value="put_anti_recept"/>
    <property type="match status" value="1"/>
</dbReference>
<dbReference type="Gene3D" id="1.20.1170.10">
    <property type="match status" value="1"/>
</dbReference>
<evidence type="ECO:0000313" key="4">
    <source>
        <dbReference type="Proteomes" id="UP000220032"/>
    </source>
</evidence>
<evidence type="ECO:0000313" key="3">
    <source>
        <dbReference type="EMBL" id="PFE06786.1"/>
    </source>
</evidence>
<proteinExistence type="predicted"/>
<dbReference type="EMBL" id="NTRR01000102">
    <property type="protein sequence ID" value="PFE06786.1"/>
    <property type="molecule type" value="Genomic_DNA"/>
</dbReference>
<dbReference type="PROSITE" id="PS51688">
    <property type="entry name" value="ICA"/>
    <property type="match status" value="1"/>
</dbReference>
<reference evidence="3 4" key="1">
    <citation type="submission" date="2017-09" db="EMBL/GenBank/DDBJ databases">
        <title>Large-scale bioinformatics analysis of Bacillus genomes uncovers conserved roles of natural products in bacterial physiology.</title>
        <authorList>
            <consortium name="Agbiome Team Llc"/>
            <person name="Bleich R.M."/>
            <person name="Grubbs K.J."/>
            <person name="Santa Maria K.C."/>
            <person name="Allen S.E."/>
            <person name="Farag S."/>
            <person name="Shank E.A."/>
            <person name="Bowers A."/>
        </authorList>
    </citation>
    <scope>NUCLEOTIDE SEQUENCE [LARGE SCALE GENOMIC DNA]</scope>
    <source>
        <strain evidence="3 4">AFS022681</strain>
    </source>
</reference>
<keyword evidence="1" id="KW-0175">Coiled coil</keyword>
<dbReference type="InterPro" id="IPR010572">
    <property type="entry name" value="Tail_dom"/>
</dbReference>
<feature type="coiled-coil region" evidence="1">
    <location>
        <begin position="484"/>
        <end position="515"/>
    </location>
</feature>
<dbReference type="PANTHER" id="PTHR47270">
    <property type="entry name" value="PROTEIN MLP1-LIKE"/>
    <property type="match status" value="1"/>
</dbReference>
<accession>A0A2A8ZQ52</accession>
<evidence type="ECO:0000259" key="2">
    <source>
        <dbReference type="PROSITE" id="PS51688"/>
    </source>
</evidence>
<dbReference type="InterPro" id="IPR007119">
    <property type="entry name" value="Phage_tail_spike_N"/>
</dbReference>
<dbReference type="InterPro" id="IPR030392">
    <property type="entry name" value="S74_ICA"/>
</dbReference>
<gene>
    <name evidence="3" type="ORF">CN307_32365</name>
</gene>
<protein>
    <submittedName>
        <fullName evidence="3">Peptidase S74</fullName>
    </submittedName>
</protein>
<dbReference type="Pfam" id="PF06605">
    <property type="entry name" value="Prophage_tail"/>
    <property type="match status" value="1"/>
</dbReference>
<organism evidence="3 4">
    <name type="scientific">Bacillus cereus</name>
    <dbReference type="NCBI Taxonomy" id="1396"/>
    <lineage>
        <taxon>Bacteria</taxon>
        <taxon>Bacillati</taxon>
        <taxon>Bacillota</taxon>
        <taxon>Bacilli</taxon>
        <taxon>Bacillales</taxon>
        <taxon>Bacillaceae</taxon>
        <taxon>Bacillus</taxon>
        <taxon>Bacillus cereus group</taxon>
    </lineage>
</organism>
<feature type="domain" description="Peptidase S74" evidence="2">
    <location>
        <begin position="1232"/>
        <end position="1368"/>
    </location>
</feature>
<dbReference type="Proteomes" id="UP000220032">
    <property type="component" value="Unassembled WGS sequence"/>
</dbReference>
<dbReference type="PANTHER" id="PTHR47270:SF3">
    <property type="entry name" value="HYPOTETICAL PROTEIN"/>
    <property type="match status" value="1"/>
</dbReference>
<feature type="coiled-coil region" evidence="1">
    <location>
        <begin position="1319"/>
        <end position="1374"/>
    </location>
</feature>